<name>A0A9X1NKE9_9ACTN</name>
<keyword evidence="3" id="KW-1185">Reference proteome</keyword>
<sequence>MNQLLDPDLAEAARRLLATCRVSAAEEPVLYRTILQGRRELIEFFRSELGWRLEIHKVPALVRLHKRRDDIPTDRGPYLNRAGRRAHPADPQVLVLVALICEQLWRRPRMTLRELLQSVSQVCAAESASDRLPVFRIVASEGIRKQEAQQNRRNIVDALKLLEYEGEIIVDSDLERAADDEDADLVITADRDSLATKFASLSPTRLELSRRPVHEHAKALSANSLSRNDQADAGNSQPDPLEERRLTAVRRVIDDPAADPLDDPATRSGGLGYLSTDSGRERALNDAAALGLKVTVRQDWWEVSDPSGAATAIDFPLGRRSERQAALSLLHEMVRNGNPERNVTLAQMIEHFTVVRTSLPKWAASYGERLHLLARAAADELVTAGLLRRSDDPDTWIPTPGVFLWRVKLRQSAVDSPVAPEESQ</sequence>
<accession>A0A9X1NKE9</accession>
<evidence type="ECO:0000313" key="2">
    <source>
        <dbReference type="EMBL" id="MCD5315788.1"/>
    </source>
</evidence>
<evidence type="ECO:0000256" key="1">
    <source>
        <dbReference type="SAM" id="MobiDB-lite"/>
    </source>
</evidence>
<dbReference type="AlphaFoldDB" id="A0A9X1NKE9"/>
<evidence type="ECO:0000313" key="3">
    <source>
        <dbReference type="Proteomes" id="UP001138997"/>
    </source>
</evidence>
<dbReference type="InterPro" id="IPR013494">
    <property type="entry name" value="CHP02678"/>
</dbReference>
<feature type="compositionally biased region" description="Polar residues" evidence="1">
    <location>
        <begin position="221"/>
        <end position="238"/>
    </location>
</feature>
<dbReference type="Pfam" id="PF09661">
    <property type="entry name" value="DUF2398"/>
    <property type="match status" value="1"/>
</dbReference>
<feature type="compositionally biased region" description="Basic and acidic residues" evidence="1">
    <location>
        <begin position="241"/>
        <end position="254"/>
    </location>
</feature>
<organism evidence="2 3">
    <name type="scientific">Kineosporia babensis</name>
    <dbReference type="NCBI Taxonomy" id="499548"/>
    <lineage>
        <taxon>Bacteria</taxon>
        <taxon>Bacillati</taxon>
        <taxon>Actinomycetota</taxon>
        <taxon>Actinomycetes</taxon>
        <taxon>Kineosporiales</taxon>
        <taxon>Kineosporiaceae</taxon>
        <taxon>Kineosporia</taxon>
    </lineage>
</organism>
<reference evidence="2" key="1">
    <citation type="submission" date="2021-11" db="EMBL/GenBank/DDBJ databases">
        <title>Streptomyces corallinus and Kineosporia corallina sp. nov., two new coral-derived marine actinobacteria.</title>
        <authorList>
            <person name="Buangrab K."/>
            <person name="Sutthacheep M."/>
            <person name="Yeemin T."/>
            <person name="Harunari E."/>
            <person name="Igarashi Y."/>
            <person name="Sripreechasak P."/>
            <person name="Kanchanasin P."/>
            <person name="Tanasupawat S."/>
            <person name="Phongsopitanun W."/>
        </authorList>
    </citation>
    <scope>NUCLEOTIDE SEQUENCE</scope>
    <source>
        <strain evidence="2">JCM 31032</strain>
    </source>
</reference>
<proteinExistence type="predicted"/>
<dbReference type="RefSeq" id="WP_231448607.1">
    <property type="nucleotide sequence ID" value="NZ_JAJOMB010000024.1"/>
</dbReference>
<comment type="caution">
    <text evidence="2">The sequence shown here is derived from an EMBL/GenBank/DDBJ whole genome shotgun (WGS) entry which is preliminary data.</text>
</comment>
<dbReference type="EMBL" id="JAJOMB010000024">
    <property type="protein sequence ID" value="MCD5315788.1"/>
    <property type="molecule type" value="Genomic_DNA"/>
</dbReference>
<gene>
    <name evidence="2" type="ORF">LR394_33330</name>
</gene>
<feature type="region of interest" description="Disordered" evidence="1">
    <location>
        <begin position="221"/>
        <end position="277"/>
    </location>
</feature>
<protein>
    <submittedName>
        <fullName evidence="2">DUF2398 family protein</fullName>
    </submittedName>
</protein>
<dbReference type="Proteomes" id="UP001138997">
    <property type="component" value="Unassembled WGS sequence"/>
</dbReference>